<keyword evidence="7" id="KW-1185">Reference proteome</keyword>
<keyword evidence="3" id="KW-1052">Target cell membrane</keyword>
<dbReference type="InterPro" id="IPR009104">
    <property type="entry name" value="Anemon_actinoporin-like"/>
</dbReference>
<dbReference type="GO" id="GO:0006812">
    <property type="term" value="P:monoatomic cation transport"/>
    <property type="evidence" value="ECO:0007669"/>
    <property type="project" value="InterPro"/>
</dbReference>
<evidence type="ECO:0000256" key="2">
    <source>
        <dbReference type="ARBA" id="ARBA00004532"/>
    </source>
</evidence>
<dbReference type="GO" id="GO:0051715">
    <property type="term" value="P:cytolysis in another organism"/>
    <property type="evidence" value="ECO:0007669"/>
    <property type="project" value="InterPro"/>
</dbReference>
<dbReference type="Gene3D" id="2.60.270.20">
    <property type="entry name" value="Cytolysin/lectin"/>
    <property type="match status" value="1"/>
</dbReference>
<dbReference type="GeneTree" id="ENSGT01010000228832"/>
<dbReference type="PANTHER" id="PTHR40388:SF2">
    <property type="entry name" value="ACTINOPORIN-LIKE PROTEIN"/>
    <property type="match status" value="1"/>
</dbReference>
<dbReference type="PANTHER" id="PTHR40388">
    <property type="entry name" value="BRYOPORIN"/>
    <property type="match status" value="1"/>
</dbReference>
<dbReference type="Pfam" id="PF06369">
    <property type="entry name" value="Anemone_cytotox"/>
    <property type="match status" value="1"/>
</dbReference>
<dbReference type="Proteomes" id="UP000694557">
    <property type="component" value="Unassembled WGS sequence"/>
</dbReference>
<evidence type="ECO:0000313" key="6">
    <source>
        <dbReference type="Ensembl" id="ENSOKIP00005055868.1"/>
    </source>
</evidence>
<dbReference type="InterPro" id="IPR050677">
    <property type="entry name" value="Actinoporin_PFT"/>
</dbReference>
<dbReference type="KEGG" id="oki:116359342"/>
<organism evidence="6 7">
    <name type="scientific">Oncorhynchus kisutch</name>
    <name type="common">Coho salmon</name>
    <name type="synonym">Salmo kisutch</name>
    <dbReference type="NCBI Taxonomy" id="8019"/>
    <lineage>
        <taxon>Eukaryota</taxon>
        <taxon>Metazoa</taxon>
        <taxon>Chordata</taxon>
        <taxon>Craniata</taxon>
        <taxon>Vertebrata</taxon>
        <taxon>Euteleostomi</taxon>
        <taxon>Actinopterygii</taxon>
        <taxon>Neopterygii</taxon>
        <taxon>Teleostei</taxon>
        <taxon>Protacanthopterygii</taxon>
        <taxon>Salmoniformes</taxon>
        <taxon>Salmonidae</taxon>
        <taxon>Salmoninae</taxon>
        <taxon>Oncorhynchus</taxon>
    </lineage>
</organism>
<evidence type="ECO:0000313" key="7">
    <source>
        <dbReference type="Proteomes" id="UP000694557"/>
    </source>
</evidence>
<dbReference type="SUPFAM" id="SSF63724">
    <property type="entry name" value="Cytolysin/lectin"/>
    <property type="match status" value="1"/>
</dbReference>
<dbReference type="GeneID" id="116368540"/>
<dbReference type="GO" id="GO:0042151">
    <property type="term" value="C:nematocyst"/>
    <property type="evidence" value="ECO:0007669"/>
    <property type="project" value="UniProtKB-SubCell"/>
</dbReference>
<dbReference type="GO" id="GO:0046931">
    <property type="term" value="P:pore complex assembly"/>
    <property type="evidence" value="ECO:0007669"/>
    <property type="project" value="InterPro"/>
</dbReference>
<keyword evidence="4" id="KW-1053">Target membrane</keyword>
<name>A0A8C7HIF4_ONCKI</name>
<reference evidence="6" key="2">
    <citation type="submission" date="2025-09" db="UniProtKB">
        <authorList>
            <consortium name="Ensembl"/>
        </authorList>
    </citation>
    <scope>IDENTIFICATION</scope>
</reference>
<keyword evidence="4" id="KW-0472">Membrane</keyword>
<dbReference type="InterPro" id="IPR015926">
    <property type="entry name" value="Cytolysin/lectin"/>
</dbReference>
<dbReference type="RefSeq" id="XP_031675059.1">
    <property type="nucleotide sequence ID" value="XM_031819199.1"/>
</dbReference>
<dbReference type="AlphaFoldDB" id="A0A8C7HIF4"/>
<dbReference type="Ensembl" id="ENSOKIT00005059318.1">
    <property type="protein sequence ID" value="ENSOKIP00005055868.1"/>
    <property type="gene ID" value="ENSOKIG00005023899.1"/>
</dbReference>
<reference evidence="6" key="1">
    <citation type="submission" date="2025-08" db="UniProtKB">
        <authorList>
            <consortium name="Ensembl"/>
        </authorList>
    </citation>
    <scope>IDENTIFICATION</scope>
</reference>
<dbReference type="GO" id="GO:0046930">
    <property type="term" value="C:pore complex"/>
    <property type="evidence" value="ECO:0007669"/>
    <property type="project" value="InterPro"/>
</dbReference>
<keyword evidence="5" id="KW-0166">Nematocyst</keyword>
<proteinExistence type="predicted"/>
<dbReference type="GO" id="GO:0015267">
    <property type="term" value="F:channel activity"/>
    <property type="evidence" value="ECO:0007669"/>
    <property type="project" value="InterPro"/>
</dbReference>
<accession>A0A8C7HIF4</accession>
<evidence type="ECO:0000256" key="3">
    <source>
        <dbReference type="ARBA" id="ARBA00022537"/>
    </source>
</evidence>
<dbReference type="GO" id="GO:0044218">
    <property type="term" value="C:other organism cell membrane"/>
    <property type="evidence" value="ECO:0007669"/>
    <property type="project" value="UniProtKB-KW"/>
</dbReference>
<evidence type="ECO:0000256" key="4">
    <source>
        <dbReference type="ARBA" id="ARBA00023298"/>
    </source>
</evidence>
<comment type="subcellular location">
    <subcellularLocation>
        <location evidence="2">Nematocyst</location>
    </subcellularLocation>
    <subcellularLocation>
        <location evidence="1">Target cell membrane</location>
    </subcellularLocation>
</comment>
<evidence type="ECO:0000256" key="5">
    <source>
        <dbReference type="ARBA" id="ARBA00023331"/>
    </source>
</evidence>
<gene>
    <name evidence="6" type="primary">LOC116368540</name>
</gene>
<protein>
    <submittedName>
        <fullName evidence="6">DELTA-actitoxin-Afr1a-like</fullName>
    </submittedName>
</protein>
<evidence type="ECO:0000256" key="1">
    <source>
        <dbReference type="ARBA" id="ARBA00004175"/>
    </source>
</evidence>
<sequence length="134" mass="15250">MNVTLTYGLHEHKTLAAYCGILKKRHQHVHKTSDTAKGAVGVFTYEMFSPSKKKHTEIIAVVFSVPYDYNWYSNWFAVGVFNRDKGCDDPLYDEMYNSGQRKCQARSSKWLQYHVTIKASTSNSGCAVVKVCDN</sequence>